<accession>A0ABR1YRA6</accession>
<evidence type="ECO:0000313" key="1">
    <source>
        <dbReference type="EMBL" id="KAK8235962.1"/>
    </source>
</evidence>
<proteinExistence type="predicted"/>
<sequence length="290" mass="33291">MLALNHAWRIPNSRFLPDQQTQSLWSTRLSNFGFEAEKFPPIDASGWGNNNSRLALQMLHVASPEMLSSLETPSGIFTTQYEEAESEAYCGDGFFYANWIHVAKGPLFRGKFGLLLHYRYDRNKSVTVPQDDGRRIWRLTIDHNYYSWQTFFNVCMGPRKFEVPGNDLFSESQAFVKPDGLPAYLSVDFESPDNTLRAPGWTWFPKGNFRIKVLCEDGEEDIVTVRWVGGVYSLQDIRGSVVFDWGRDTVGVSKSGNWAKDPPVRRSRDELEREANKALYGPKLLLFRRV</sequence>
<gene>
    <name evidence="1" type="ORF">HDK90DRAFT_260822</name>
</gene>
<name>A0ABR1YRA6_9PEZI</name>
<protein>
    <submittedName>
        <fullName evidence="1">Uncharacterized protein</fullName>
    </submittedName>
</protein>
<organism evidence="1 2">
    <name type="scientific">Phyllosticta capitalensis</name>
    <dbReference type="NCBI Taxonomy" id="121624"/>
    <lineage>
        <taxon>Eukaryota</taxon>
        <taxon>Fungi</taxon>
        <taxon>Dikarya</taxon>
        <taxon>Ascomycota</taxon>
        <taxon>Pezizomycotina</taxon>
        <taxon>Dothideomycetes</taxon>
        <taxon>Dothideomycetes incertae sedis</taxon>
        <taxon>Botryosphaeriales</taxon>
        <taxon>Phyllostictaceae</taxon>
        <taxon>Phyllosticta</taxon>
    </lineage>
</organism>
<comment type="caution">
    <text evidence="1">The sequence shown here is derived from an EMBL/GenBank/DDBJ whole genome shotgun (WGS) entry which is preliminary data.</text>
</comment>
<dbReference type="EMBL" id="JBBWRZ010000005">
    <property type="protein sequence ID" value="KAK8235962.1"/>
    <property type="molecule type" value="Genomic_DNA"/>
</dbReference>
<reference evidence="1 2" key="1">
    <citation type="submission" date="2024-04" db="EMBL/GenBank/DDBJ databases">
        <title>Phyllosticta paracitricarpa is synonymous to the EU quarantine fungus P. citricarpa based on phylogenomic analyses.</title>
        <authorList>
            <consortium name="Lawrence Berkeley National Laboratory"/>
            <person name="Van Ingen-Buijs V.A."/>
            <person name="Van Westerhoven A.C."/>
            <person name="Haridas S."/>
            <person name="Skiadas P."/>
            <person name="Martin F."/>
            <person name="Groenewald J.Z."/>
            <person name="Crous P.W."/>
            <person name="Seidl M.F."/>
        </authorList>
    </citation>
    <scope>NUCLEOTIDE SEQUENCE [LARGE SCALE GENOMIC DNA]</scope>
    <source>
        <strain evidence="1 2">CBS 123374</strain>
    </source>
</reference>
<evidence type="ECO:0000313" key="2">
    <source>
        <dbReference type="Proteomes" id="UP001492380"/>
    </source>
</evidence>
<dbReference type="Proteomes" id="UP001492380">
    <property type="component" value="Unassembled WGS sequence"/>
</dbReference>
<keyword evidence="2" id="KW-1185">Reference proteome</keyword>